<keyword evidence="3" id="KW-0677">Repeat</keyword>
<sequence>MRSEQFATGGFIKKRTDPGLVLIKNETFKHYSTNNDLVFKIKKTVSSNIPPPPTNNEKTEREHLEASKSLNDINMVSQPEVNNNIIKNVQDENRVSKTENCDVNSESNGKESSRKSVALSSLSTSSVLNMSVNNSLSSVSTSNGTQNQTSFFNAVETPGTKSPSLAESKANGKSAESMKVFSPLASKGMSCIDTRNANALEAEKQGAEMSIATSLLSAKEGTGIKAEAQQMDYRISASENMINYSKETDNPVLEQNCQLPSSVYGTPASSIEKVLTGFQMSEQNGKSNLLVSGKTSFLQEILEKKSVGSSVSNVSEDKNNVTGTESCAPETSGVANSTHSSSIYSTESKDISKTDAGGKLKLHIPDAICNDDSNSSVLSTESQKTLKFPKITSPQILEQHISKIISENAAIVDTLEPMWSRRYFKQTSQSSSSSHDGDSKKISGKGSRSNEDKNLPSALPESSSKSKLHSALLGGCEGEGLHSTKITSSSVSVISSKDKSFSQFGNLTTVPSVSMYSKIVGSVSEDELKGSAIKSLLNLKQNRYPKHKRSFCFGKDTSSQHPQNPEGSIIKDLLLKSKSQEDLKADSESEDRGLLCNSSISSDAVNDLVDKHEKRTVTYKCSRCLTEFPNKYNRDVHLALCNGPNPLLYLRDSTEKFRLKETSAQSKPLGVLDFQSKIRGQSWEEPSSKIGPTFEKTDDEVGPILKKQLLMPRSPPMKRRKVSDSLLLGSSLVDSSLDIVKDSSTKVLNNLDILPHQGRSQVIKLFGGEVQVNDEAITKKIKIKTTLPGAFSTIPNKFSNANKKPKTFEDIEIDKDSNSSPGVIVTIAQHIHNSGATVHLPTRRSASNISPVVAISSVSDSIPKYPTVITSSVSNFSRLGYQLESFQPSVEHKESASYPCDFFPGPDSKPFSIPPYASRSPKGNDLIPGSGVDEVSPSNIKVTLSPGNKPFYSPIFPATERSFDLPVSSKPKEKSGLNQPIVPTVLFTPSSPTMPSTDNENAFSTTTSISEPTKKFLAPARPTSLPLKKKPFTMVSSTLVSPDTPRPKKSCVQLYLNGHAYTYLGLKCSTRSTYCCIYRPQPMFVLQETNPKLSMYSNWQVVPAKEELSGLTPGQMISLYCSKQKDSKAITVNSRVGEPLIFTHSSYWTYRSQDHSESNDSSKLKVNSNQVKELKLPSESSQDSLRENSRSDSVISSHGNKTEKQVLSADESSLHVDTENTLSDEEQLLFTASLVIICIGDFLSHNRTSYR</sequence>
<evidence type="ECO:0000313" key="11">
    <source>
        <dbReference type="Proteomes" id="UP000499080"/>
    </source>
</evidence>
<evidence type="ECO:0000256" key="7">
    <source>
        <dbReference type="ARBA" id="ARBA00023163"/>
    </source>
</evidence>
<feature type="region of interest" description="Disordered" evidence="9">
    <location>
        <begin position="987"/>
        <end position="1008"/>
    </location>
</feature>
<keyword evidence="2" id="KW-0479">Metal-binding</keyword>
<evidence type="ECO:0000256" key="6">
    <source>
        <dbReference type="ARBA" id="ARBA00023015"/>
    </source>
</evidence>
<keyword evidence="6" id="KW-0805">Transcription regulation</keyword>
<feature type="region of interest" description="Disordered" evidence="9">
    <location>
        <begin position="311"/>
        <end position="350"/>
    </location>
</feature>
<evidence type="ECO:0000256" key="5">
    <source>
        <dbReference type="ARBA" id="ARBA00022833"/>
    </source>
</evidence>
<dbReference type="EMBL" id="BGPR01023227">
    <property type="protein sequence ID" value="GBN90236.1"/>
    <property type="molecule type" value="Genomic_DNA"/>
</dbReference>
<keyword evidence="5" id="KW-0862">Zinc</keyword>
<feature type="compositionally biased region" description="Low complexity" evidence="9">
    <location>
        <begin position="337"/>
        <end position="346"/>
    </location>
</feature>
<feature type="region of interest" description="Disordered" evidence="9">
    <location>
        <begin position="154"/>
        <end position="176"/>
    </location>
</feature>
<feature type="region of interest" description="Disordered" evidence="9">
    <location>
        <begin position="89"/>
        <end position="117"/>
    </location>
</feature>
<feature type="region of interest" description="Disordered" evidence="9">
    <location>
        <begin position="426"/>
        <end position="466"/>
    </location>
</feature>
<evidence type="ECO:0000256" key="3">
    <source>
        <dbReference type="ARBA" id="ARBA00022737"/>
    </source>
</evidence>
<keyword evidence="7" id="KW-0804">Transcription</keyword>
<keyword evidence="11" id="KW-1185">Reference proteome</keyword>
<protein>
    <submittedName>
        <fullName evidence="10">Uncharacterized protein</fullName>
    </submittedName>
</protein>
<evidence type="ECO:0000313" key="10">
    <source>
        <dbReference type="EMBL" id="GBN90236.1"/>
    </source>
</evidence>
<dbReference type="GO" id="GO:0005634">
    <property type="term" value="C:nucleus"/>
    <property type="evidence" value="ECO:0007669"/>
    <property type="project" value="UniProtKB-SubCell"/>
</dbReference>
<proteinExistence type="predicted"/>
<feature type="compositionally biased region" description="Basic and acidic residues" evidence="9">
    <location>
        <begin position="89"/>
        <end position="100"/>
    </location>
</feature>
<evidence type="ECO:0000256" key="1">
    <source>
        <dbReference type="ARBA" id="ARBA00004123"/>
    </source>
</evidence>
<name>A0A4Y2SS32_ARAVE</name>
<organism evidence="10 11">
    <name type="scientific">Araneus ventricosus</name>
    <name type="common">Orbweaver spider</name>
    <name type="synonym">Epeira ventricosa</name>
    <dbReference type="NCBI Taxonomy" id="182803"/>
    <lineage>
        <taxon>Eukaryota</taxon>
        <taxon>Metazoa</taxon>
        <taxon>Ecdysozoa</taxon>
        <taxon>Arthropoda</taxon>
        <taxon>Chelicerata</taxon>
        <taxon>Arachnida</taxon>
        <taxon>Araneae</taxon>
        <taxon>Araneomorphae</taxon>
        <taxon>Entelegynae</taxon>
        <taxon>Araneoidea</taxon>
        <taxon>Araneidae</taxon>
        <taxon>Araneus</taxon>
    </lineage>
</organism>
<gene>
    <name evidence="10" type="ORF">AVEN_24774_1</name>
</gene>
<comment type="subcellular location">
    <subcellularLocation>
        <location evidence="1">Nucleus</location>
    </subcellularLocation>
</comment>
<evidence type="ECO:0000256" key="9">
    <source>
        <dbReference type="SAM" id="MobiDB-lite"/>
    </source>
</evidence>
<dbReference type="OrthoDB" id="10042249at2759"/>
<dbReference type="PANTHER" id="PTHR45944:SF2">
    <property type="entry name" value="SCHNURRI, ISOFORM F"/>
    <property type="match status" value="1"/>
</dbReference>
<dbReference type="GO" id="GO:0008270">
    <property type="term" value="F:zinc ion binding"/>
    <property type="evidence" value="ECO:0007669"/>
    <property type="project" value="UniProtKB-KW"/>
</dbReference>
<feature type="region of interest" description="Disordered" evidence="9">
    <location>
        <begin position="1153"/>
        <end position="1212"/>
    </location>
</feature>
<dbReference type="Proteomes" id="UP000499080">
    <property type="component" value="Unassembled WGS sequence"/>
</dbReference>
<dbReference type="GO" id="GO:0000978">
    <property type="term" value="F:RNA polymerase II cis-regulatory region sequence-specific DNA binding"/>
    <property type="evidence" value="ECO:0007669"/>
    <property type="project" value="TreeGrafter"/>
</dbReference>
<evidence type="ECO:0000256" key="4">
    <source>
        <dbReference type="ARBA" id="ARBA00022771"/>
    </source>
</evidence>
<keyword evidence="8" id="KW-0539">Nucleus</keyword>
<dbReference type="GO" id="GO:0000981">
    <property type="term" value="F:DNA-binding transcription factor activity, RNA polymerase II-specific"/>
    <property type="evidence" value="ECO:0007669"/>
    <property type="project" value="TreeGrafter"/>
</dbReference>
<accession>A0A4Y2SS32</accession>
<comment type="caution">
    <text evidence="10">The sequence shown here is derived from an EMBL/GenBank/DDBJ whole genome shotgun (WGS) entry which is preliminary data.</text>
</comment>
<feature type="compositionally biased region" description="Basic and acidic residues" evidence="9">
    <location>
        <begin position="1153"/>
        <end position="1163"/>
    </location>
</feature>
<evidence type="ECO:0000256" key="2">
    <source>
        <dbReference type="ARBA" id="ARBA00022723"/>
    </source>
</evidence>
<evidence type="ECO:0000256" key="8">
    <source>
        <dbReference type="ARBA" id="ARBA00023242"/>
    </source>
</evidence>
<dbReference type="AlphaFoldDB" id="A0A4Y2SS32"/>
<keyword evidence="4" id="KW-0863">Zinc-finger</keyword>
<dbReference type="PANTHER" id="PTHR45944">
    <property type="entry name" value="SCHNURRI, ISOFORM F"/>
    <property type="match status" value="1"/>
</dbReference>
<dbReference type="InterPro" id="IPR051969">
    <property type="entry name" value="Zinc-finger_DNA-bd_regulators"/>
</dbReference>
<reference evidence="10 11" key="1">
    <citation type="journal article" date="2019" name="Sci. Rep.">
        <title>Orb-weaving spider Araneus ventricosus genome elucidates the spidroin gene catalogue.</title>
        <authorList>
            <person name="Kono N."/>
            <person name="Nakamura H."/>
            <person name="Ohtoshi R."/>
            <person name="Moran D.A.P."/>
            <person name="Shinohara A."/>
            <person name="Yoshida Y."/>
            <person name="Fujiwara M."/>
            <person name="Mori M."/>
            <person name="Tomita M."/>
            <person name="Arakawa K."/>
        </authorList>
    </citation>
    <scope>NUCLEOTIDE SEQUENCE [LARGE SCALE GENOMIC DNA]</scope>
</reference>